<dbReference type="PANTHER" id="PTHR43434">
    <property type="entry name" value="PHOSPHOGLYCOLATE PHOSPHATASE"/>
    <property type="match status" value="1"/>
</dbReference>
<dbReference type="GO" id="GO:0006281">
    <property type="term" value="P:DNA repair"/>
    <property type="evidence" value="ECO:0007669"/>
    <property type="project" value="TreeGrafter"/>
</dbReference>
<protein>
    <submittedName>
        <fullName evidence="1">HAD family hydrolase</fullName>
    </submittedName>
</protein>
<dbReference type="InterPro" id="IPR050155">
    <property type="entry name" value="HAD-like_hydrolase_sf"/>
</dbReference>
<dbReference type="Gene3D" id="1.10.150.240">
    <property type="entry name" value="Putative phosphatase, domain 2"/>
    <property type="match status" value="1"/>
</dbReference>
<organism evidence="1 2">
    <name type="scientific">Candidatus Gottesmanbacteria bacterium GW2011_GWA2_41_12</name>
    <dbReference type="NCBI Taxonomy" id="1618440"/>
    <lineage>
        <taxon>Bacteria</taxon>
        <taxon>Candidatus Gottesmaniibacteriota</taxon>
    </lineage>
</organism>
<dbReference type="AlphaFoldDB" id="A0A0G0UHK4"/>
<accession>A0A0G0UHK4</accession>
<dbReference type="Proteomes" id="UP000033908">
    <property type="component" value="Unassembled WGS sequence"/>
</dbReference>
<dbReference type="SUPFAM" id="SSF56784">
    <property type="entry name" value="HAD-like"/>
    <property type="match status" value="1"/>
</dbReference>
<dbReference type="GO" id="GO:0008967">
    <property type="term" value="F:phosphoglycolate phosphatase activity"/>
    <property type="evidence" value="ECO:0007669"/>
    <property type="project" value="TreeGrafter"/>
</dbReference>
<dbReference type="InterPro" id="IPR023214">
    <property type="entry name" value="HAD_sf"/>
</dbReference>
<sequence>MPEWELSLQFTQYPQKMKTPKLVLFDIDGTLISARHPILSEAFFVTVENTFGVKDDRIYDYSKFEGATSRYICKAILEKHKVPVTEENIQKYFRAMYKYVVENMDESYGKGLFPEVIPFLTKLKENGIYRGVITGNGEDVGWHKLKVVGIDKYFDFGVFGDIPEKQDELAAQVGPKALNVLGFTFKPENIFVIGDTEKDVERAKAIGAKSIG</sequence>
<dbReference type="PANTHER" id="PTHR43434:SF1">
    <property type="entry name" value="PHOSPHOGLYCOLATE PHOSPHATASE"/>
    <property type="match status" value="1"/>
</dbReference>
<dbReference type="InterPro" id="IPR036412">
    <property type="entry name" value="HAD-like_sf"/>
</dbReference>
<dbReference type="GO" id="GO:0005829">
    <property type="term" value="C:cytosol"/>
    <property type="evidence" value="ECO:0007669"/>
    <property type="project" value="TreeGrafter"/>
</dbReference>
<proteinExistence type="predicted"/>
<comment type="caution">
    <text evidence="1">The sequence shown here is derived from an EMBL/GenBank/DDBJ whole genome shotgun (WGS) entry which is preliminary data.</text>
</comment>
<dbReference type="Pfam" id="PF13419">
    <property type="entry name" value="HAD_2"/>
    <property type="match status" value="1"/>
</dbReference>
<name>A0A0G0UHK4_9BACT</name>
<dbReference type="SFLD" id="SFLDG01129">
    <property type="entry name" value="C1.5:_HAD__Beta-PGM__Phosphata"/>
    <property type="match status" value="1"/>
</dbReference>
<evidence type="ECO:0000313" key="1">
    <source>
        <dbReference type="EMBL" id="KKR88314.1"/>
    </source>
</evidence>
<dbReference type="EMBL" id="LCAJ01000006">
    <property type="protein sequence ID" value="KKR88314.1"/>
    <property type="molecule type" value="Genomic_DNA"/>
</dbReference>
<dbReference type="InterPro" id="IPR041492">
    <property type="entry name" value="HAD_2"/>
</dbReference>
<gene>
    <name evidence="1" type="ORF">UU37_C0006G0001</name>
</gene>
<feature type="non-terminal residue" evidence="1">
    <location>
        <position position="212"/>
    </location>
</feature>
<keyword evidence="1" id="KW-0378">Hydrolase</keyword>
<evidence type="ECO:0000313" key="2">
    <source>
        <dbReference type="Proteomes" id="UP000033908"/>
    </source>
</evidence>
<dbReference type="SFLD" id="SFLDS00003">
    <property type="entry name" value="Haloacid_Dehalogenase"/>
    <property type="match status" value="1"/>
</dbReference>
<reference evidence="1 2" key="1">
    <citation type="journal article" date="2015" name="Nature">
        <title>rRNA introns, odd ribosomes, and small enigmatic genomes across a large radiation of phyla.</title>
        <authorList>
            <person name="Brown C.T."/>
            <person name="Hug L.A."/>
            <person name="Thomas B.C."/>
            <person name="Sharon I."/>
            <person name="Castelle C.J."/>
            <person name="Singh A."/>
            <person name="Wilkins M.J."/>
            <person name="Williams K.H."/>
            <person name="Banfield J.F."/>
        </authorList>
    </citation>
    <scope>NUCLEOTIDE SEQUENCE [LARGE SCALE GENOMIC DNA]</scope>
</reference>
<dbReference type="InterPro" id="IPR023198">
    <property type="entry name" value="PGP-like_dom2"/>
</dbReference>
<dbReference type="Gene3D" id="3.40.50.1000">
    <property type="entry name" value="HAD superfamily/HAD-like"/>
    <property type="match status" value="1"/>
</dbReference>